<dbReference type="Gene3D" id="1.10.260.40">
    <property type="entry name" value="lambda repressor-like DNA-binding domains"/>
    <property type="match status" value="1"/>
</dbReference>
<dbReference type="Pfam" id="PF13443">
    <property type="entry name" value="HTH_26"/>
    <property type="match status" value="1"/>
</dbReference>
<evidence type="ECO:0000313" key="3">
    <source>
        <dbReference type="Proteomes" id="UP000447833"/>
    </source>
</evidence>
<sequence length="76" mass="8378">MSVRFFVDIDKILEGKRMTLTQLADKTGIDKGHLSRIRSTKRITFGTLNKLASALNETDLNGLVSAEIKSSGKILN</sequence>
<dbReference type="InterPro" id="IPR010982">
    <property type="entry name" value="Lambda_DNA-bd_dom_sf"/>
</dbReference>
<proteinExistence type="predicted"/>
<dbReference type="AlphaFoldDB" id="A0A845F3Q7"/>
<dbReference type="GO" id="GO:0003677">
    <property type="term" value="F:DNA binding"/>
    <property type="evidence" value="ECO:0007669"/>
    <property type="project" value="InterPro"/>
</dbReference>
<dbReference type="Proteomes" id="UP000447833">
    <property type="component" value="Unassembled WGS sequence"/>
</dbReference>
<comment type="caution">
    <text evidence="2">The sequence shown here is derived from an EMBL/GenBank/DDBJ whole genome shotgun (WGS) entry which is preliminary data.</text>
</comment>
<dbReference type="RefSeq" id="WP_160920822.1">
    <property type="nucleotide sequence ID" value="NZ_WMEY01000007.1"/>
</dbReference>
<evidence type="ECO:0000259" key="1">
    <source>
        <dbReference type="PROSITE" id="PS50943"/>
    </source>
</evidence>
<feature type="domain" description="HTH cro/C1-type" evidence="1">
    <location>
        <begin position="9"/>
        <end position="63"/>
    </location>
</feature>
<protein>
    <submittedName>
        <fullName evidence="2">Helix-turn-helix domain-containing protein</fullName>
    </submittedName>
</protein>
<reference evidence="2 3" key="1">
    <citation type="submission" date="2019-11" db="EMBL/GenBank/DDBJ databases">
        <title>Genome sequences of 17 halophilic strains isolated from different environments.</title>
        <authorList>
            <person name="Furrow R.E."/>
        </authorList>
    </citation>
    <scope>NUCLEOTIDE SEQUENCE [LARGE SCALE GENOMIC DNA]</scope>
    <source>
        <strain evidence="2 3">22506_14_FS</strain>
    </source>
</reference>
<dbReference type="CDD" id="cd00093">
    <property type="entry name" value="HTH_XRE"/>
    <property type="match status" value="1"/>
</dbReference>
<dbReference type="InterPro" id="IPR001387">
    <property type="entry name" value="Cro/C1-type_HTH"/>
</dbReference>
<dbReference type="EMBL" id="WMEY01000007">
    <property type="protein sequence ID" value="MYL65439.1"/>
    <property type="molecule type" value="Genomic_DNA"/>
</dbReference>
<evidence type="ECO:0000313" key="2">
    <source>
        <dbReference type="EMBL" id="MYL65439.1"/>
    </source>
</evidence>
<name>A0A845F3Q7_9BACL</name>
<organism evidence="2 3">
    <name type="scientific">Guptibacillus hwajinpoensis</name>
    <dbReference type="NCBI Taxonomy" id="208199"/>
    <lineage>
        <taxon>Bacteria</taxon>
        <taxon>Bacillati</taxon>
        <taxon>Bacillota</taxon>
        <taxon>Bacilli</taxon>
        <taxon>Bacillales</taxon>
        <taxon>Guptibacillaceae</taxon>
        <taxon>Guptibacillus</taxon>
    </lineage>
</organism>
<dbReference type="SUPFAM" id="SSF47413">
    <property type="entry name" value="lambda repressor-like DNA-binding domains"/>
    <property type="match status" value="1"/>
</dbReference>
<accession>A0A845F3Q7</accession>
<dbReference type="PROSITE" id="PS50943">
    <property type="entry name" value="HTH_CROC1"/>
    <property type="match status" value="1"/>
</dbReference>
<gene>
    <name evidence="2" type="ORF">GLW07_18940</name>
</gene>